<keyword evidence="16" id="KW-1185">Reference proteome</keyword>
<dbReference type="GO" id="GO:0020037">
    <property type="term" value="F:heme binding"/>
    <property type="evidence" value="ECO:0007669"/>
    <property type="project" value="InterPro"/>
</dbReference>
<gene>
    <name evidence="15" type="ORF">BD626DRAFT_574856</name>
</gene>
<dbReference type="InterPro" id="IPR001128">
    <property type="entry name" value="Cyt_P450"/>
</dbReference>
<comment type="pathway">
    <text evidence="3">Secondary metabolite biosynthesis; terpenoid biosynthesis.</text>
</comment>
<dbReference type="PRINTS" id="PR00465">
    <property type="entry name" value="EP450IV"/>
</dbReference>
<dbReference type="OrthoDB" id="1470350at2759"/>
<evidence type="ECO:0000256" key="5">
    <source>
        <dbReference type="ARBA" id="ARBA00022617"/>
    </source>
</evidence>
<evidence type="ECO:0000256" key="9">
    <source>
        <dbReference type="ARBA" id="ARBA00023002"/>
    </source>
</evidence>
<keyword evidence="12" id="KW-0472">Membrane</keyword>
<dbReference type="PRINTS" id="PR00385">
    <property type="entry name" value="P450"/>
</dbReference>
<evidence type="ECO:0000256" key="14">
    <source>
        <dbReference type="RuleBase" id="RU000461"/>
    </source>
</evidence>
<evidence type="ECO:0000256" key="13">
    <source>
        <dbReference type="PIRSR" id="PIRSR602403-1"/>
    </source>
</evidence>
<organism evidence="15 16">
    <name type="scientific">Schizophyllum amplum</name>
    <dbReference type="NCBI Taxonomy" id="97359"/>
    <lineage>
        <taxon>Eukaryota</taxon>
        <taxon>Fungi</taxon>
        <taxon>Dikarya</taxon>
        <taxon>Basidiomycota</taxon>
        <taxon>Agaricomycotina</taxon>
        <taxon>Agaricomycetes</taxon>
        <taxon>Agaricomycetidae</taxon>
        <taxon>Agaricales</taxon>
        <taxon>Schizophyllaceae</taxon>
        <taxon>Schizophyllum</taxon>
    </lineage>
</organism>
<evidence type="ECO:0000256" key="1">
    <source>
        <dbReference type="ARBA" id="ARBA00001971"/>
    </source>
</evidence>
<dbReference type="PANTHER" id="PTHR24305">
    <property type="entry name" value="CYTOCHROME P450"/>
    <property type="match status" value="1"/>
</dbReference>
<protein>
    <submittedName>
        <fullName evidence="15">Cytochrome P450</fullName>
    </submittedName>
</protein>
<proteinExistence type="inferred from homology"/>
<dbReference type="GO" id="GO:0004497">
    <property type="term" value="F:monooxygenase activity"/>
    <property type="evidence" value="ECO:0007669"/>
    <property type="project" value="UniProtKB-KW"/>
</dbReference>
<dbReference type="SUPFAM" id="SSF48264">
    <property type="entry name" value="Cytochrome P450"/>
    <property type="match status" value="1"/>
</dbReference>
<comment type="cofactor">
    <cofactor evidence="1 13">
        <name>heme</name>
        <dbReference type="ChEBI" id="CHEBI:30413"/>
    </cofactor>
</comment>
<comment type="subcellular location">
    <subcellularLocation>
        <location evidence="2">Membrane</location>
    </subcellularLocation>
</comment>
<dbReference type="AlphaFoldDB" id="A0A550BXA3"/>
<evidence type="ECO:0000313" key="15">
    <source>
        <dbReference type="EMBL" id="TRM57158.1"/>
    </source>
</evidence>
<sequence>MAFSLATIQLVAAIAAAVFSVLHVRRRRCVLNGLAGPGSSHPILGFLPTLLRGSQAGEVDFDLQDNYGGAGNSTMKQLWICDPKAVQYVAQTAGYKFIRASDRKEDSRLTVGNSVLTVEGDDHRRHRRIMLPGFGSNESTTYVPSFSRKATRMADKWVQMIQGEDHAIVDVPFWTARATLDALGEAALDYQFNALDDMSNELAKAFSGLFSKTRLNPSNWSIFEEHVVSLLPQTLVRTWNAHVPARSAPPNVIVDRLPRASRDMKANKSAGARSGLSEDEMLAQLSVIIIAGHETTATSVGWTLLELCMNPAIQTRLRDEIRAVRRERDEPQLTAATYDAMPYLSAVIKESLRYHPVVYHISKEAAQDEVIPLLKSVIGTDGRTIYEVPVQKGQNVILSIAAYNRDKDVFGQDAHTFDPERWLKDGYVTKQASVGVYANLFTFGGGHRACLGWRFAILELSTFIVELVDKFEFSIDPKVKIQRGAAVVMSPIIEGEEDKGSQLPLRVRLAPTTD</sequence>
<dbReference type="GO" id="GO:0005506">
    <property type="term" value="F:iron ion binding"/>
    <property type="evidence" value="ECO:0007669"/>
    <property type="project" value="InterPro"/>
</dbReference>
<keyword evidence="8" id="KW-1133">Transmembrane helix</keyword>
<evidence type="ECO:0000313" key="16">
    <source>
        <dbReference type="Proteomes" id="UP000320762"/>
    </source>
</evidence>
<comment type="similarity">
    <text evidence="4 14">Belongs to the cytochrome P450 family.</text>
</comment>
<accession>A0A550BXA3</accession>
<keyword evidence="5 13" id="KW-0349">Heme</keyword>
<dbReference type="PROSITE" id="PS00086">
    <property type="entry name" value="CYTOCHROME_P450"/>
    <property type="match status" value="1"/>
</dbReference>
<dbReference type="EMBL" id="VDMD01000052">
    <property type="protein sequence ID" value="TRM57158.1"/>
    <property type="molecule type" value="Genomic_DNA"/>
</dbReference>
<keyword evidence="10 13" id="KW-0408">Iron</keyword>
<evidence type="ECO:0000256" key="8">
    <source>
        <dbReference type="ARBA" id="ARBA00022989"/>
    </source>
</evidence>
<evidence type="ECO:0000256" key="10">
    <source>
        <dbReference type="ARBA" id="ARBA00023004"/>
    </source>
</evidence>
<evidence type="ECO:0000256" key="6">
    <source>
        <dbReference type="ARBA" id="ARBA00022692"/>
    </source>
</evidence>
<dbReference type="Proteomes" id="UP000320762">
    <property type="component" value="Unassembled WGS sequence"/>
</dbReference>
<dbReference type="InterPro" id="IPR036396">
    <property type="entry name" value="Cyt_P450_sf"/>
</dbReference>
<name>A0A550BXA3_9AGAR</name>
<evidence type="ECO:0000256" key="11">
    <source>
        <dbReference type="ARBA" id="ARBA00023033"/>
    </source>
</evidence>
<dbReference type="InterPro" id="IPR050121">
    <property type="entry name" value="Cytochrome_P450_monoxygenase"/>
</dbReference>
<evidence type="ECO:0000256" key="12">
    <source>
        <dbReference type="ARBA" id="ARBA00023136"/>
    </source>
</evidence>
<evidence type="ECO:0000256" key="4">
    <source>
        <dbReference type="ARBA" id="ARBA00010617"/>
    </source>
</evidence>
<evidence type="ECO:0000256" key="7">
    <source>
        <dbReference type="ARBA" id="ARBA00022723"/>
    </source>
</evidence>
<comment type="caution">
    <text evidence="15">The sequence shown here is derived from an EMBL/GenBank/DDBJ whole genome shotgun (WGS) entry which is preliminary data.</text>
</comment>
<evidence type="ECO:0000256" key="2">
    <source>
        <dbReference type="ARBA" id="ARBA00004370"/>
    </source>
</evidence>
<dbReference type="PANTHER" id="PTHR24305:SF166">
    <property type="entry name" value="CYTOCHROME P450 12A4, MITOCHONDRIAL-RELATED"/>
    <property type="match status" value="1"/>
</dbReference>
<keyword evidence="9 14" id="KW-0560">Oxidoreductase</keyword>
<evidence type="ECO:0000256" key="3">
    <source>
        <dbReference type="ARBA" id="ARBA00004721"/>
    </source>
</evidence>
<dbReference type="InterPro" id="IPR002403">
    <property type="entry name" value="Cyt_P450_E_grp-IV"/>
</dbReference>
<keyword evidence="11 14" id="KW-0503">Monooxygenase</keyword>
<keyword evidence="6" id="KW-0812">Transmembrane</keyword>
<dbReference type="STRING" id="97359.A0A550BXA3"/>
<dbReference type="InterPro" id="IPR017972">
    <property type="entry name" value="Cyt_P450_CS"/>
</dbReference>
<keyword evidence="7 13" id="KW-0479">Metal-binding</keyword>
<reference evidence="15 16" key="1">
    <citation type="journal article" date="2019" name="New Phytol.">
        <title>Comparative genomics reveals unique wood-decay strategies and fruiting body development in the Schizophyllaceae.</title>
        <authorList>
            <person name="Almasi E."/>
            <person name="Sahu N."/>
            <person name="Krizsan K."/>
            <person name="Balint B."/>
            <person name="Kovacs G.M."/>
            <person name="Kiss B."/>
            <person name="Cseklye J."/>
            <person name="Drula E."/>
            <person name="Henrissat B."/>
            <person name="Nagy I."/>
            <person name="Chovatia M."/>
            <person name="Adam C."/>
            <person name="LaButti K."/>
            <person name="Lipzen A."/>
            <person name="Riley R."/>
            <person name="Grigoriev I.V."/>
            <person name="Nagy L.G."/>
        </authorList>
    </citation>
    <scope>NUCLEOTIDE SEQUENCE [LARGE SCALE GENOMIC DNA]</scope>
    <source>
        <strain evidence="15 16">NL-1724</strain>
    </source>
</reference>
<dbReference type="Gene3D" id="1.10.630.10">
    <property type="entry name" value="Cytochrome P450"/>
    <property type="match status" value="1"/>
</dbReference>
<dbReference type="Pfam" id="PF00067">
    <property type="entry name" value="p450"/>
    <property type="match status" value="1"/>
</dbReference>
<dbReference type="GO" id="GO:0016705">
    <property type="term" value="F:oxidoreductase activity, acting on paired donors, with incorporation or reduction of molecular oxygen"/>
    <property type="evidence" value="ECO:0007669"/>
    <property type="project" value="InterPro"/>
</dbReference>
<dbReference type="GO" id="GO:0016020">
    <property type="term" value="C:membrane"/>
    <property type="evidence" value="ECO:0007669"/>
    <property type="project" value="UniProtKB-SubCell"/>
</dbReference>
<feature type="binding site" description="axial binding residue" evidence="13">
    <location>
        <position position="450"/>
    </location>
    <ligand>
        <name>heme</name>
        <dbReference type="ChEBI" id="CHEBI:30413"/>
    </ligand>
    <ligandPart>
        <name>Fe</name>
        <dbReference type="ChEBI" id="CHEBI:18248"/>
    </ligandPart>
</feature>